<sequence>MTLILGGVTRGYAFHASDRLITRTRQKNETEAWDLASNKTVIVTGADCWLVIGYTGLAYLDDIPTDQFIAQAIAGTTNMVGMGGWHQPPEQLHYRAITSRIEHAMADAYNRLPVAARRYPTTLLGVGLQARSSPQGPRHVMFESNIDGAGAQHIELADRWMGLGSFKFHGVGSIDPVLHEACRQVLKQEGDESPEHFRGALISAVQATGESSEVVGEDAMAVTLVPAAGRVEAFFTRAPGSDSVRLPPAAQADLGQSHERTVDTPAVYTPYFLAPGMYFSPSIATPGGGWTVGLGNGQLTFAVDGPGLISPQGFGFYGSHDRKPSR</sequence>
<dbReference type="Proteomes" id="UP000594822">
    <property type="component" value="Segment"/>
</dbReference>
<dbReference type="GeneID" id="65132686"/>
<gene>
    <name evidence="1" type="primary">36</name>
    <name evidence="1" type="ORF">SEA_BLINO_36</name>
</gene>
<name>A0A7T0Q3C0_9CAUD</name>
<dbReference type="KEGG" id="vg:65132686"/>
<dbReference type="EMBL" id="MW291016">
    <property type="protein sequence ID" value="QPL13984.1"/>
    <property type="molecule type" value="Genomic_DNA"/>
</dbReference>
<reference evidence="1 2" key="1">
    <citation type="submission" date="2020-11" db="EMBL/GenBank/DDBJ databases">
        <authorList>
            <person name="Abbas M."/>
            <person name="Al-Sayah O.M."/>
            <person name="Andersen R.L.H."/>
            <person name="Bergmann J.E."/>
            <person name="Bova E."/>
            <person name="Brown M.E."/>
            <person name="Bubb C.A."/>
            <person name="Burke A.C."/>
            <person name="Callaghan L.J."/>
            <person name="Cen M."/>
            <person name="Choy S."/>
            <person name="Cooney E.A."/>
            <person name="Costea E.M."/>
            <person name="Dean S.N."/>
            <person name="DeRose A."/>
            <person name="Dusenberry H.A."/>
            <person name="English J.H."/>
            <person name="Evans K.M."/>
            <person name="Ganiere N.C."/>
            <person name="Gidwani K.N."/>
            <person name="Giroski J.N."/>
            <person name="Golden E.M."/>
            <person name="Gonzalez D."/>
            <person name="Graham A.P."/>
            <person name="Guo Y."/>
            <person name="Hua K.S."/>
            <person name="Huynh L.M."/>
            <person name="Isaac D.M."/>
            <person name="Karmazyn C.B."/>
            <person name="Keith A.M."/>
            <person name="Khattri M.R."/>
            <person name="Khieu A.S."/>
            <person name="Khripkova S.C."/>
            <person name="Kim J.W."/>
            <person name="Lane S.C."/>
            <person name="Lascola A.T."/>
            <person name="Loui A.O."/>
            <person name="Lux A.T."/>
            <person name="Mannino A.M."/>
            <person name="Marcinko M.S."/>
            <person name="Martin A."/>
            <person name="Marvil H.G."/>
            <person name="May R.M."/>
            <person name="Mihalic J.A."/>
            <person name="Mullen A.E."/>
            <person name="Neal C.V."/>
            <person name="Neal M.A."/>
            <person name="Ortiz G."/>
            <person name="Patel R.U."/>
            <person name="Pathapadu A.S."/>
            <person name="Pellegrino J."/>
            <person name="Perks C.M."/>
            <person name="Peschel J.L."/>
            <person name="Peters W.T."/>
            <person name="Plenty T.M."/>
            <person name="Ramnath S.P."/>
            <person name="Ranatunga R.N."/>
            <person name="Reed E.A."/>
            <person name="Rockhill M.J."/>
            <person name="Rupp J.S."/>
            <person name="Salmon W.P."/>
            <person name="Santora M.A."/>
            <person name="Satcho E.S."/>
            <person name="Sathasivam A."/>
            <person name="Schartner A.G."/>
            <person name="Sergi R."/>
            <person name="Shannon L.C."/>
            <person name="Shay K.-I.J."/>
            <person name="Steinmetz E.L."/>
            <person name="Stern A.M."/>
            <person name="Vanacore A.D."/>
            <person name="Xu K."/>
            <person name="Grousd J.A."/>
            <person name="Warner M.H."/>
            <person name="Garlena R.A."/>
            <person name="Russell D.A."/>
            <person name="Pope W.H."/>
            <person name="Jacobs-Sera D."/>
            <person name="Hatfull G.F."/>
        </authorList>
    </citation>
    <scope>NUCLEOTIDE SEQUENCE [LARGE SCALE GENOMIC DNA]</scope>
</reference>
<keyword evidence="2" id="KW-1185">Reference proteome</keyword>
<evidence type="ECO:0000313" key="2">
    <source>
        <dbReference type="Proteomes" id="UP000594822"/>
    </source>
</evidence>
<protein>
    <submittedName>
        <fullName evidence="1">Uncharacterized protein</fullName>
    </submittedName>
</protein>
<accession>A0A7T0Q3C0</accession>
<proteinExistence type="predicted"/>
<evidence type="ECO:0000313" key="1">
    <source>
        <dbReference type="EMBL" id="QPL13984.1"/>
    </source>
</evidence>
<dbReference type="RefSeq" id="YP_010114125.1">
    <property type="nucleotide sequence ID" value="NC_055912.1"/>
</dbReference>
<organism evidence="1 2">
    <name type="scientific">Gordonia phage Blino</name>
    <dbReference type="NCBI Taxonomy" id="2793696"/>
    <lineage>
        <taxon>Viruses</taxon>
        <taxon>Duplodnaviria</taxon>
        <taxon>Heunggongvirae</taxon>
        <taxon>Uroviricota</taxon>
        <taxon>Caudoviricetes</taxon>
        <taxon>Jujuvirus</taxon>
        <taxon>Jujuvirus blino</taxon>
    </lineage>
</organism>